<sequence length="233" mass="25158">PFVGAFVVQVASSCPLAANGSALAFDFSLVFNKNPLVCYDPDGGTFVPCDWGLLRPVATQVASLLNNDTSWSRRVESRRRACQDLGNHFWSSTALRRTPPQALIVSSPTSDPTAPVLLTCHVWGFYPGEVRVAWLRNGDLLTPEDLPQISATPNGDWTYQTKVNLAVAPETGDTFTCSVEHPSLDQPLLVDWSPGLSSGLTLKVAVATLLMLMGLGVFAVGVRSYWRRSPAPG</sequence>
<dbReference type="PANTHER" id="PTHR19944:SF65">
    <property type="entry name" value="HLA CLASS II HISTOCOMPATIBILITY ANTIGEN, DM BETA CHAIN"/>
    <property type="match status" value="1"/>
</dbReference>
<evidence type="ECO:0000256" key="5">
    <source>
        <dbReference type="ARBA" id="ARBA00023130"/>
    </source>
</evidence>
<dbReference type="InterPro" id="IPR011162">
    <property type="entry name" value="MHC_I/II-like_Ag-recog"/>
</dbReference>
<dbReference type="EMBL" id="WEIS01060267">
    <property type="protein sequence ID" value="NWI67675.1"/>
    <property type="molecule type" value="Genomic_DNA"/>
</dbReference>
<proteinExistence type="predicted"/>
<dbReference type="Pfam" id="PF00969">
    <property type="entry name" value="MHC_II_beta"/>
    <property type="match status" value="1"/>
</dbReference>
<dbReference type="GO" id="GO:0042613">
    <property type="term" value="C:MHC class II protein complex"/>
    <property type="evidence" value="ECO:0007669"/>
    <property type="project" value="UniProtKB-KW"/>
</dbReference>
<dbReference type="SUPFAM" id="SSF54452">
    <property type="entry name" value="MHC antigen-recognition domain"/>
    <property type="match status" value="1"/>
</dbReference>
<dbReference type="GO" id="GO:0002504">
    <property type="term" value="P:antigen processing and presentation of peptide or polysaccharide antigen via MHC class II"/>
    <property type="evidence" value="ECO:0007669"/>
    <property type="project" value="UniProtKB-KW"/>
</dbReference>
<evidence type="ECO:0000256" key="4">
    <source>
        <dbReference type="ARBA" id="ARBA00022989"/>
    </source>
</evidence>
<dbReference type="OrthoDB" id="10043043at2759"/>
<feature type="domain" description="Ig-like" evidence="10">
    <location>
        <begin position="100"/>
        <end position="181"/>
    </location>
</feature>
<dbReference type="Pfam" id="PF07654">
    <property type="entry name" value="C1-set"/>
    <property type="match status" value="1"/>
</dbReference>
<evidence type="ECO:0000256" key="6">
    <source>
        <dbReference type="ARBA" id="ARBA00023136"/>
    </source>
</evidence>
<dbReference type="SUPFAM" id="SSF48726">
    <property type="entry name" value="Immunoglobulin"/>
    <property type="match status" value="1"/>
</dbReference>
<dbReference type="InterPro" id="IPR003597">
    <property type="entry name" value="Ig_C1-set"/>
</dbReference>
<dbReference type="Proteomes" id="UP000660247">
    <property type="component" value="Unassembled WGS sequence"/>
</dbReference>
<gene>
    <name evidence="11" type="primary">Hladmb</name>
    <name evidence="11" type="ORF">TODMEX_R05910</name>
</gene>
<dbReference type="PROSITE" id="PS50835">
    <property type="entry name" value="IG_LIKE"/>
    <property type="match status" value="1"/>
</dbReference>
<keyword evidence="4 9" id="KW-1133">Transmembrane helix</keyword>
<evidence type="ECO:0000313" key="12">
    <source>
        <dbReference type="Proteomes" id="UP000660247"/>
    </source>
</evidence>
<dbReference type="InterPro" id="IPR003006">
    <property type="entry name" value="Ig/MHC_CS"/>
</dbReference>
<feature type="transmembrane region" description="Helical" evidence="9">
    <location>
        <begin position="204"/>
        <end position="226"/>
    </location>
</feature>
<dbReference type="InterPro" id="IPR014745">
    <property type="entry name" value="MHC_II_a/b_N"/>
</dbReference>
<dbReference type="InterPro" id="IPR013783">
    <property type="entry name" value="Ig-like_fold"/>
</dbReference>
<dbReference type="CDD" id="cd21002">
    <property type="entry name" value="IgC1_MHC_II_beta_HLA-DM"/>
    <property type="match status" value="1"/>
</dbReference>
<evidence type="ECO:0000256" key="7">
    <source>
        <dbReference type="ARBA" id="ARBA00023180"/>
    </source>
</evidence>
<reference evidence="11" key="1">
    <citation type="submission" date="2019-10" db="EMBL/GenBank/DDBJ databases">
        <title>Bird 10,000 Genomes (B10K) Project - Family phase.</title>
        <authorList>
            <person name="Zhang G."/>
        </authorList>
    </citation>
    <scope>NUCLEOTIDE SEQUENCE</scope>
    <source>
        <strain evidence="11">B10K-DU-002-69</strain>
        <tissue evidence="11">Muscle</tissue>
    </source>
</reference>
<dbReference type="AlphaFoldDB" id="A0A851DEC4"/>
<keyword evidence="7" id="KW-0325">Glycoprotein</keyword>
<organism evidence="11 12">
    <name type="scientific">Todus mexicanus</name>
    <name type="common">Puerto Rican tody</name>
    <dbReference type="NCBI Taxonomy" id="135184"/>
    <lineage>
        <taxon>Eukaryota</taxon>
        <taxon>Metazoa</taxon>
        <taxon>Chordata</taxon>
        <taxon>Craniata</taxon>
        <taxon>Vertebrata</taxon>
        <taxon>Euteleostomi</taxon>
        <taxon>Archelosauria</taxon>
        <taxon>Archosauria</taxon>
        <taxon>Dinosauria</taxon>
        <taxon>Saurischia</taxon>
        <taxon>Theropoda</taxon>
        <taxon>Coelurosauria</taxon>
        <taxon>Aves</taxon>
        <taxon>Neognathae</taxon>
        <taxon>Neoaves</taxon>
        <taxon>Telluraves</taxon>
        <taxon>Coraciimorphae</taxon>
        <taxon>Coraciiformes</taxon>
        <taxon>Todidae</taxon>
        <taxon>Todus</taxon>
    </lineage>
</organism>
<dbReference type="PANTHER" id="PTHR19944">
    <property type="entry name" value="MHC CLASS II-RELATED"/>
    <property type="match status" value="1"/>
</dbReference>
<dbReference type="InterPro" id="IPR050160">
    <property type="entry name" value="MHC/Immunoglobulin"/>
</dbReference>
<dbReference type="Gene3D" id="2.60.40.10">
    <property type="entry name" value="Immunoglobulins"/>
    <property type="match status" value="1"/>
</dbReference>
<keyword evidence="12" id="KW-1185">Reference proteome</keyword>
<keyword evidence="8" id="KW-0491">MHC II</keyword>
<name>A0A851DEC4_TODME</name>
<keyword evidence="5" id="KW-1064">Adaptive immunity</keyword>
<dbReference type="InterPro" id="IPR000353">
    <property type="entry name" value="MHC_II_b_N"/>
</dbReference>
<accession>A0A851DEC4</accession>
<dbReference type="SMART" id="SM00407">
    <property type="entry name" value="IGc1"/>
    <property type="match status" value="1"/>
</dbReference>
<dbReference type="Gene3D" id="3.10.320.10">
    <property type="entry name" value="Class II Histocompatibility Antigen, M Beta Chain, Chain B, domain 1"/>
    <property type="match status" value="1"/>
</dbReference>
<feature type="non-terminal residue" evidence="11">
    <location>
        <position position="233"/>
    </location>
</feature>
<evidence type="ECO:0000256" key="3">
    <source>
        <dbReference type="ARBA" id="ARBA00022859"/>
    </source>
</evidence>
<dbReference type="GO" id="GO:0002250">
    <property type="term" value="P:adaptive immune response"/>
    <property type="evidence" value="ECO:0007669"/>
    <property type="project" value="UniProtKB-KW"/>
</dbReference>
<evidence type="ECO:0000259" key="10">
    <source>
        <dbReference type="PROSITE" id="PS50835"/>
    </source>
</evidence>
<keyword evidence="2 9" id="KW-0812">Transmembrane</keyword>
<dbReference type="PROSITE" id="PS00290">
    <property type="entry name" value="IG_MHC"/>
    <property type="match status" value="1"/>
</dbReference>
<evidence type="ECO:0000256" key="2">
    <source>
        <dbReference type="ARBA" id="ARBA00022692"/>
    </source>
</evidence>
<protein>
    <submittedName>
        <fullName evidence="11">DMB protein</fullName>
    </submittedName>
</protein>
<evidence type="ECO:0000256" key="9">
    <source>
        <dbReference type="SAM" id="Phobius"/>
    </source>
</evidence>
<comment type="subcellular location">
    <subcellularLocation>
        <location evidence="1">Membrane</location>
        <topology evidence="1">Single-pass type I membrane protein</topology>
    </subcellularLocation>
</comment>
<evidence type="ECO:0000313" key="11">
    <source>
        <dbReference type="EMBL" id="NWI67675.1"/>
    </source>
</evidence>
<dbReference type="InterPro" id="IPR036179">
    <property type="entry name" value="Ig-like_dom_sf"/>
</dbReference>
<keyword evidence="3" id="KW-0391">Immunity</keyword>
<comment type="caution">
    <text evidence="11">The sequence shown here is derived from an EMBL/GenBank/DDBJ whole genome shotgun (WGS) entry which is preliminary data.</text>
</comment>
<dbReference type="InterPro" id="IPR007110">
    <property type="entry name" value="Ig-like_dom"/>
</dbReference>
<evidence type="ECO:0000256" key="1">
    <source>
        <dbReference type="ARBA" id="ARBA00004479"/>
    </source>
</evidence>
<feature type="non-terminal residue" evidence="11">
    <location>
        <position position="1"/>
    </location>
</feature>
<evidence type="ECO:0000256" key="8">
    <source>
        <dbReference type="ARBA" id="ARBA00023182"/>
    </source>
</evidence>
<keyword evidence="6 9" id="KW-0472">Membrane</keyword>